<dbReference type="Pfam" id="PF00440">
    <property type="entry name" value="TetR_N"/>
    <property type="match status" value="1"/>
</dbReference>
<evidence type="ECO:0000313" key="4">
    <source>
        <dbReference type="EMBL" id="APH72833.1"/>
    </source>
</evidence>
<evidence type="ECO:0000256" key="2">
    <source>
        <dbReference type="PROSITE-ProRule" id="PRU00335"/>
    </source>
</evidence>
<keyword evidence="5" id="KW-1185">Reference proteome</keyword>
<reference evidence="5" key="1">
    <citation type="submission" date="2016-11" db="EMBL/GenBank/DDBJ databases">
        <title>Mesorhizobium oceanicum sp. nov., isolated from deep seawater in South China Sea.</title>
        <authorList>
            <person name="Fu G.-Y."/>
        </authorList>
    </citation>
    <scope>NUCLEOTIDE SEQUENCE [LARGE SCALE GENOMIC DNA]</scope>
    <source>
        <strain evidence="5">B7</strain>
    </source>
</reference>
<dbReference type="SUPFAM" id="SSF46689">
    <property type="entry name" value="Homeodomain-like"/>
    <property type="match status" value="1"/>
</dbReference>
<dbReference type="InterPro" id="IPR001647">
    <property type="entry name" value="HTH_TetR"/>
</dbReference>
<dbReference type="InterPro" id="IPR009057">
    <property type="entry name" value="Homeodomain-like_sf"/>
</dbReference>
<dbReference type="Gene3D" id="1.10.357.10">
    <property type="entry name" value="Tetracycline Repressor, domain 2"/>
    <property type="match status" value="1"/>
</dbReference>
<feature type="domain" description="HTH tetR-type" evidence="3">
    <location>
        <begin position="27"/>
        <end position="87"/>
    </location>
</feature>
<organism evidence="4 5">
    <name type="scientific">Aquibium oceanicum</name>
    <dbReference type="NCBI Taxonomy" id="1670800"/>
    <lineage>
        <taxon>Bacteria</taxon>
        <taxon>Pseudomonadati</taxon>
        <taxon>Pseudomonadota</taxon>
        <taxon>Alphaproteobacteria</taxon>
        <taxon>Hyphomicrobiales</taxon>
        <taxon>Phyllobacteriaceae</taxon>
        <taxon>Aquibium</taxon>
    </lineage>
</organism>
<evidence type="ECO:0000256" key="1">
    <source>
        <dbReference type="ARBA" id="ARBA00023125"/>
    </source>
</evidence>
<dbReference type="PROSITE" id="PS50977">
    <property type="entry name" value="HTH_TETR_2"/>
    <property type="match status" value="1"/>
</dbReference>
<dbReference type="RefSeq" id="WP_072606211.1">
    <property type="nucleotide sequence ID" value="NZ_CP018171.1"/>
</dbReference>
<gene>
    <name evidence="4" type="ORF">BSQ44_16760</name>
</gene>
<dbReference type="PRINTS" id="PR00455">
    <property type="entry name" value="HTHTETR"/>
</dbReference>
<dbReference type="KEGG" id="meso:BSQ44_16760"/>
<dbReference type="InterPro" id="IPR036271">
    <property type="entry name" value="Tet_transcr_reg_TetR-rel_C_sf"/>
</dbReference>
<dbReference type="STRING" id="1670800.BSQ44_16760"/>
<dbReference type="AlphaFoldDB" id="A0A1L3STR7"/>
<proteinExistence type="predicted"/>
<feature type="DNA-binding region" description="H-T-H motif" evidence="2">
    <location>
        <begin position="50"/>
        <end position="69"/>
    </location>
</feature>
<keyword evidence="1 2" id="KW-0238">DNA-binding</keyword>
<evidence type="ECO:0000313" key="5">
    <source>
        <dbReference type="Proteomes" id="UP000182840"/>
    </source>
</evidence>
<evidence type="ECO:0000259" key="3">
    <source>
        <dbReference type="PROSITE" id="PS50977"/>
    </source>
</evidence>
<dbReference type="SUPFAM" id="SSF48498">
    <property type="entry name" value="Tetracyclin repressor-like, C-terminal domain"/>
    <property type="match status" value="1"/>
</dbReference>
<dbReference type="Proteomes" id="UP000182840">
    <property type="component" value="Chromosome"/>
</dbReference>
<dbReference type="InterPro" id="IPR050109">
    <property type="entry name" value="HTH-type_TetR-like_transc_reg"/>
</dbReference>
<dbReference type="PANTHER" id="PTHR30055">
    <property type="entry name" value="HTH-TYPE TRANSCRIPTIONAL REGULATOR RUTR"/>
    <property type="match status" value="1"/>
</dbReference>
<protein>
    <recommendedName>
        <fullName evidence="3">HTH tetR-type domain-containing protein</fullName>
    </recommendedName>
</protein>
<dbReference type="GO" id="GO:0000976">
    <property type="term" value="F:transcription cis-regulatory region binding"/>
    <property type="evidence" value="ECO:0007669"/>
    <property type="project" value="TreeGrafter"/>
</dbReference>
<dbReference type="EMBL" id="CP018171">
    <property type="protein sequence ID" value="APH72833.1"/>
    <property type="molecule type" value="Genomic_DNA"/>
</dbReference>
<name>A0A1L3STR7_9HYPH</name>
<dbReference type="GO" id="GO:0003700">
    <property type="term" value="F:DNA-binding transcription factor activity"/>
    <property type="evidence" value="ECO:0007669"/>
    <property type="project" value="TreeGrafter"/>
</dbReference>
<dbReference type="PANTHER" id="PTHR30055:SF226">
    <property type="entry name" value="HTH-TYPE TRANSCRIPTIONAL REGULATOR PKSA"/>
    <property type="match status" value="1"/>
</dbReference>
<sequence length="222" mass="24655">MPYTQPLVVEPEGEAVEAPMTRAERRDQQVMRILDAAKSCFVRSGFQGASMHQICAELGMSPGALYRYFPSKEAIIEAITEADRSHEAEMFAAMGENPNVIDGFVNAAMGHLRYIHESGNAPLFTEIRAESMRNEAIQFTCHQSMGEVQSSFRDYFEAAISRGEIDPCVELETILPVLMAIGEGLAINDLPSKGVSLDRVEALMRVTMEAIFRPKRKLHETA</sequence>
<dbReference type="Gene3D" id="1.10.10.60">
    <property type="entry name" value="Homeodomain-like"/>
    <property type="match status" value="1"/>
</dbReference>
<accession>A0A1L3STR7</accession>